<comment type="caution">
    <text evidence="1">The sequence shown here is derived from an EMBL/GenBank/DDBJ whole genome shotgun (WGS) entry which is preliminary data.</text>
</comment>
<proteinExistence type="predicted"/>
<sequence length="328" mass="36062">MGCFSILCRVVDKFFIVGLCPLLTRMYFKRIIKSGVGMLGLKGFDLLMSLVLITGFCQSVSADLQVPVEQKMLEPKLTVLTDKLHALKDSLAHAEDTHIYSFTAVRGQGVIARWSLAPSVKLEINDGAAWRSPENAQEEVLFSLKPGQEVRVRLSQRRDFPYVANESYRLIFGSFPRLARVRLKDQPYGMARIPAGVSSLGQFSSQGISSLVLEVDMTDSTGKPLEGAAASLGIDLPQSTLPEIDDWVVSDASGKATKTIDIGRCVGGRDAGNFIDKHQAQSAWRSQYHEGSWIVINSFAPFDGPHAPVPDRGQIGHICHQHLIRQTP</sequence>
<reference evidence="1 2" key="1">
    <citation type="submission" date="2018-08" db="EMBL/GenBank/DDBJ databases">
        <title>Recombination of ecologically and evolutionarily significant loci maintains genetic cohesion in the Pseudomonas syringae species complex.</title>
        <authorList>
            <person name="Dillon M."/>
            <person name="Thakur S."/>
            <person name="Almeida R.N.D."/>
            <person name="Weir B.S."/>
            <person name="Guttman D.S."/>
        </authorList>
    </citation>
    <scope>NUCLEOTIDE SEQUENCE [LARGE SCALE GENOMIC DNA]</scope>
    <source>
        <strain evidence="1 2">ICMP 3353</strain>
    </source>
</reference>
<organism evidence="1 2">
    <name type="scientific">Pseudomonas cichorii</name>
    <dbReference type="NCBI Taxonomy" id="36746"/>
    <lineage>
        <taxon>Bacteria</taxon>
        <taxon>Pseudomonadati</taxon>
        <taxon>Pseudomonadota</taxon>
        <taxon>Gammaproteobacteria</taxon>
        <taxon>Pseudomonadales</taxon>
        <taxon>Pseudomonadaceae</taxon>
        <taxon>Pseudomonas</taxon>
    </lineage>
</organism>
<gene>
    <name evidence="1" type="ORF">ALQ04_01307</name>
</gene>
<dbReference type="AlphaFoldDB" id="A0A3M4M7J2"/>
<evidence type="ECO:0000313" key="2">
    <source>
        <dbReference type="Proteomes" id="UP000277236"/>
    </source>
</evidence>
<name>A0A3M4M7J2_PSECI</name>
<evidence type="ECO:0000313" key="1">
    <source>
        <dbReference type="EMBL" id="RMQ49765.1"/>
    </source>
</evidence>
<dbReference type="EMBL" id="RBRE01000014">
    <property type="protein sequence ID" value="RMQ49765.1"/>
    <property type="molecule type" value="Genomic_DNA"/>
</dbReference>
<protein>
    <submittedName>
        <fullName evidence="1">Uncharacterized protein</fullName>
    </submittedName>
</protein>
<accession>A0A3M4M7J2</accession>
<dbReference type="Proteomes" id="UP000277236">
    <property type="component" value="Unassembled WGS sequence"/>
</dbReference>